<dbReference type="EMBL" id="CALNXK010000016">
    <property type="protein sequence ID" value="CAH3103993.1"/>
    <property type="molecule type" value="Genomic_DNA"/>
</dbReference>
<dbReference type="Proteomes" id="UP001159405">
    <property type="component" value="Unassembled WGS sequence"/>
</dbReference>
<dbReference type="InterPro" id="IPR020846">
    <property type="entry name" value="MFS_dom"/>
</dbReference>
<comment type="subcellular location">
    <subcellularLocation>
        <location evidence="1">Membrane</location>
        <topology evidence="1">Multi-pass membrane protein</topology>
    </subcellularLocation>
</comment>
<feature type="transmembrane region" description="Helical" evidence="5">
    <location>
        <begin position="166"/>
        <end position="185"/>
    </location>
</feature>
<dbReference type="CDD" id="cd17317">
    <property type="entry name" value="MFS_SLC22"/>
    <property type="match status" value="1"/>
</dbReference>
<evidence type="ECO:0000256" key="1">
    <source>
        <dbReference type="ARBA" id="ARBA00004141"/>
    </source>
</evidence>
<keyword evidence="8" id="KW-1185">Reference proteome</keyword>
<dbReference type="PANTHER" id="PTHR24064">
    <property type="entry name" value="SOLUTE CARRIER FAMILY 22 MEMBER"/>
    <property type="match status" value="1"/>
</dbReference>
<dbReference type="InterPro" id="IPR036259">
    <property type="entry name" value="MFS_trans_sf"/>
</dbReference>
<dbReference type="Gene3D" id="1.20.1250.20">
    <property type="entry name" value="MFS general substrate transporter like domains"/>
    <property type="match status" value="1"/>
</dbReference>
<feature type="transmembrane region" description="Helical" evidence="5">
    <location>
        <begin position="253"/>
        <end position="271"/>
    </location>
</feature>
<feature type="transmembrane region" description="Helical" evidence="5">
    <location>
        <begin position="224"/>
        <end position="247"/>
    </location>
</feature>
<feature type="domain" description="Major facilitator superfamily (MFS) profile" evidence="6">
    <location>
        <begin position="62"/>
        <end position="517"/>
    </location>
</feature>
<feature type="transmembrane region" description="Helical" evidence="5">
    <location>
        <begin position="399"/>
        <end position="418"/>
    </location>
</feature>
<keyword evidence="3 5" id="KW-1133">Transmembrane helix</keyword>
<reference evidence="7 8" key="1">
    <citation type="submission" date="2022-05" db="EMBL/GenBank/DDBJ databases">
        <authorList>
            <consortium name="Genoscope - CEA"/>
            <person name="William W."/>
        </authorList>
    </citation>
    <scope>NUCLEOTIDE SEQUENCE [LARGE SCALE GENOMIC DNA]</scope>
</reference>
<evidence type="ECO:0000256" key="4">
    <source>
        <dbReference type="ARBA" id="ARBA00023136"/>
    </source>
</evidence>
<sequence>MGRGLQPFCCKKPQIQGPRGPKMTEMNETADFQESTKKDKENKIYEFDDLLRLTGGFGRYQVALYAFLCLISIPTGAQLLIQVFYAASPRFSCVSAPENETCDPGKCCPSCQKYDFQGPFTSTVSEWHLLCDRRHLKAMTQAVYMAGLLVGAIAFSSISDHFGRKLSFFMSIGFLATFAVASGVADCLSLFSLLRFFAGAGTIGCLLVRFVYCAEMVVTVHRSFIGMINMLFLSVGGCVLALLAYLIPNWRHLMLAVSLPSFLPLVAWWWIPRSPRWLIANNHLEEAHEVLLKYAKYNHVTVDSKHLKHAIQEVRKNDARKSVDEKYGILDTMRTPKLRKRSLIMFPNWIANALIFYGLNYNVRNLAGNMYLNFFILLVVDFPAVAVSCYCLQRFGRRLTYSSYMTFCGVACLLALAMPSSDEYQVAVVIFVMVAKFFVISTFNSVYVYTAELYPTVIRNNGVGLCSMIARIGGIVSPYVVLLADLPNLRKTFPLLIFGVVGLAAGILAFWLPETLTAQMSQTVEQAEALDEDYNLYCCKKPQVQGSRGRKEVAKEGEDVTLV</sequence>
<evidence type="ECO:0000313" key="8">
    <source>
        <dbReference type="Proteomes" id="UP001159405"/>
    </source>
</evidence>
<keyword evidence="2 5" id="KW-0812">Transmembrane</keyword>
<gene>
    <name evidence="7" type="ORF">PLOB_00011113</name>
</gene>
<evidence type="ECO:0000313" key="7">
    <source>
        <dbReference type="EMBL" id="CAH3103993.1"/>
    </source>
</evidence>
<feature type="transmembrane region" description="Helical" evidence="5">
    <location>
        <begin position="462"/>
        <end position="481"/>
    </location>
</feature>
<keyword evidence="4 5" id="KW-0472">Membrane</keyword>
<dbReference type="PROSITE" id="PS50850">
    <property type="entry name" value="MFS"/>
    <property type="match status" value="1"/>
</dbReference>
<dbReference type="InterPro" id="IPR005828">
    <property type="entry name" value="MFS_sugar_transport-like"/>
</dbReference>
<proteinExistence type="predicted"/>
<accession>A0ABN8NCG7</accession>
<comment type="caution">
    <text evidence="7">The sequence shown here is derived from an EMBL/GenBank/DDBJ whole genome shotgun (WGS) entry which is preliminary data.</text>
</comment>
<organism evidence="7 8">
    <name type="scientific">Porites lobata</name>
    <dbReference type="NCBI Taxonomy" id="104759"/>
    <lineage>
        <taxon>Eukaryota</taxon>
        <taxon>Metazoa</taxon>
        <taxon>Cnidaria</taxon>
        <taxon>Anthozoa</taxon>
        <taxon>Hexacorallia</taxon>
        <taxon>Scleractinia</taxon>
        <taxon>Fungiina</taxon>
        <taxon>Poritidae</taxon>
        <taxon>Porites</taxon>
    </lineage>
</organism>
<name>A0ABN8NCG7_9CNID</name>
<feature type="transmembrane region" description="Helical" evidence="5">
    <location>
        <begin position="493"/>
        <end position="512"/>
    </location>
</feature>
<dbReference type="SUPFAM" id="SSF103473">
    <property type="entry name" value="MFS general substrate transporter"/>
    <property type="match status" value="1"/>
</dbReference>
<feature type="transmembrane region" description="Helical" evidence="5">
    <location>
        <begin position="142"/>
        <end position="159"/>
    </location>
</feature>
<feature type="transmembrane region" description="Helical" evidence="5">
    <location>
        <begin position="62"/>
        <end position="85"/>
    </location>
</feature>
<feature type="transmembrane region" description="Helical" evidence="5">
    <location>
        <begin position="343"/>
        <end position="359"/>
    </location>
</feature>
<protein>
    <recommendedName>
        <fullName evidence="6">Major facilitator superfamily (MFS) profile domain-containing protein</fullName>
    </recommendedName>
</protein>
<dbReference type="Pfam" id="PF00083">
    <property type="entry name" value="Sugar_tr"/>
    <property type="match status" value="1"/>
</dbReference>
<feature type="transmembrane region" description="Helical" evidence="5">
    <location>
        <begin position="371"/>
        <end position="392"/>
    </location>
</feature>
<evidence type="ECO:0000256" key="5">
    <source>
        <dbReference type="SAM" id="Phobius"/>
    </source>
</evidence>
<evidence type="ECO:0000256" key="3">
    <source>
        <dbReference type="ARBA" id="ARBA00022989"/>
    </source>
</evidence>
<feature type="transmembrane region" description="Helical" evidence="5">
    <location>
        <begin position="191"/>
        <end position="212"/>
    </location>
</feature>
<feature type="transmembrane region" description="Helical" evidence="5">
    <location>
        <begin position="424"/>
        <end position="450"/>
    </location>
</feature>
<evidence type="ECO:0000256" key="2">
    <source>
        <dbReference type="ARBA" id="ARBA00022692"/>
    </source>
</evidence>
<evidence type="ECO:0000259" key="6">
    <source>
        <dbReference type="PROSITE" id="PS50850"/>
    </source>
</evidence>